<name>A0A0D3EH39_BRAOL</name>
<feature type="region of interest" description="Disordered" evidence="1">
    <location>
        <begin position="58"/>
        <end position="85"/>
    </location>
</feature>
<evidence type="ECO:0000256" key="1">
    <source>
        <dbReference type="SAM" id="MobiDB-lite"/>
    </source>
</evidence>
<organism evidence="2 3">
    <name type="scientific">Brassica oleracea var. oleracea</name>
    <dbReference type="NCBI Taxonomy" id="109376"/>
    <lineage>
        <taxon>Eukaryota</taxon>
        <taxon>Viridiplantae</taxon>
        <taxon>Streptophyta</taxon>
        <taxon>Embryophyta</taxon>
        <taxon>Tracheophyta</taxon>
        <taxon>Spermatophyta</taxon>
        <taxon>Magnoliopsida</taxon>
        <taxon>eudicotyledons</taxon>
        <taxon>Gunneridae</taxon>
        <taxon>Pentapetalae</taxon>
        <taxon>rosids</taxon>
        <taxon>malvids</taxon>
        <taxon>Brassicales</taxon>
        <taxon>Brassicaceae</taxon>
        <taxon>Brassiceae</taxon>
        <taxon>Brassica</taxon>
    </lineage>
</organism>
<dbReference type="Gramene" id="Bo9g175340.1">
    <property type="protein sequence ID" value="Bo9g175340.1"/>
    <property type="gene ID" value="Bo9g175340"/>
</dbReference>
<sequence>FDRVLGGEYEEGKITLRRTKSSTTPPPPRELPCYITSFLTIVILGVGLNAKSWMVYQPQPPPSSDSSPSPSDRFPGITSLETPSNNQNLEIEDITIAYRLPLRHVSRGCHHHRGGAGDSVDTMKESRRHGAAGMLAGLSHFPLHRSLYHQRYELQDSTFQELSRRFDFKPWRWLVVHLGRLQCALVAHLPRLQLALVAHLGRLQRALVVSLGNPKRSLVLDHQYRPTCVAPLQLYGPTYDACTLRCMDLEMLYPCPSLSYVTATKNVEAVGDAPAISEPMVSVYTVRCPPIVHLSGLDRLCHRDMRRLRHQEVIPKKFIHSTCFSFCLLKTYMRSNRDIILALIEKPEPVTEDIPLLPLTTQPTVSPSIQNQSDAVAKKEEEESCRVLDMSGVVRGDQKVLYRPGSFTRVRSNIDEVGYN</sequence>
<keyword evidence="3" id="KW-1185">Reference proteome</keyword>
<protein>
    <submittedName>
        <fullName evidence="2">Uncharacterized protein</fullName>
    </submittedName>
</protein>
<proteinExistence type="predicted"/>
<evidence type="ECO:0000313" key="3">
    <source>
        <dbReference type="Proteomes" id="UP000032141"/>
    </source>
</evidence>
<dbReference type="AlphaFoldDB" id="A0A0D3EH39"/>
<dbReference type="HOGENOM" id="CLU_654865_0_0_1"/>
<evidence type="ECO:0000313" key="2">
    <source>
        <dbReference type="EnsemblPlants" id="Bo9g175340.1"/>
    </source>
</evidence>
<reference evidence="2 3" key="1">
    <citation type="journal article" date="2014" name="Genome Biol.">
        <title>Transcriptome and methylome profiling reveals relics of genome dominance in the mesopolyploid Brassica oleracea.</title>
        <authorList>
            <person name="Parkin I.A."/>
            <person name="Koh C."/>
            <person name="Tang H."/>
            <person name="Robinson S.J."/>
            <person name="Kagale S."/>
            <person name="Clarke W.E."/>
            <person name="Town C.D."/>
            <person name="Nixon J."/>
            <person name="Krishnakumar V."/>
            <person name="Bidwell S.L."/>
            <person name="Denoeud F."/>
            <person name="Belcram H."/>
            <person name="Links M.G."/>
            <person name="Just J."/>
            <person name="Clarke C."/>
            <person name="Bender T."/>
            <person name="Huebert T."/>
            <person name="Mason A.S."/>
            <person name="Pires J.C."/>
            <person name="Barker G."/>
            <person name="Moore J."/>
            <person name="Walley P.G."/>
            <person name="Manoli S."/>
            <person name="Batley J."/>
            <person name="Edwards D."/>
            <person name="Nelson M.N."/>
            <person name="Wang X."/>
            <person name="Paterson A.H."/>
            <person name="King G."/>
            <person name="Bancroft I."/>
            <person name="Chalhoub B."/>
            <person name="Sharpe A.G."/>
        </authorList>
    </citation>
    <scope>NUCLEOTIDE SEQUENCE</scope>
    <source>
        <strain evidence="2 3">cv. TO1000</strain>
    </source>
</reference>
<dbReference type="EnsemblPlants" id="Bo9g175340.1">
    <property type="protein sequence ID" value="Bo9g175340.1"/>
    <property type="gene ID" value="Bo9g175340"/>
</dbReference>
<reference evidence="2" key="2">
    <citation type="submission" date="2015-03" db="UniProtKB">
        <authorList>
            <consortium name="EnsemblPlants"/>
        </authorList>
    </citation>
    <scope>IDENTIFICATION</scope>
</reference>
<accession>A0A0D3EH39</accession>
<dbReference type="Proteomes" id="UP000032141">
    <property type="component" value="Chromosome C9"/>
</dbReference>